<evidence type="ECO:0000313" key="3">
    <source>
        <dbReference type="Proteomes" id="UP001157125"/>
    </source>
</evidence>
<organism evidence="2 3">
    <name type="scientific">Demequina litorisediminis</name>
    <dbReference type="NCBI Taxonomy" id="1849022"/>
    <lineage>
        <taxon>Bacteria</taxon>
        <taxon>Bacillati</taxon>
        <taxon>Actinomycetota</taxon>
        <taxon>Actinomycetes</taxon>
        <taxon>Micrococcales</taxon>
        <taxon>Demequinaceae</taxon>
        <taxon>Demequina</taxon>
    </lineage>
</organism>
<feature type="compositionally biased region" description="Basic and acidic residues" evidence="1">
    <location>
        <begin position="56"/>
        <end position="69"/>
    </location>
</feature>
<name>A0ABQ6IG66_9MICO</name>
<keyword evidence="3" id="KW-1185">Reference proteome</keyword>
<feature type="region of interest" description="Disordered" evidence="1">
    <location>
        <begin position="47"/>
        <end position="69"/>
    </location>
</feature>
<reference evidence="3" key="1">
    <citation type="journal article" date="2019" name="Int. J. Syst. Evol. Microbiol.">
        <title>The Global Catalogue of Microorganisms (GCM) 10K type strain sequencing project: providing services to taxonomists for standard genome sequencing and annotation.</title>
        <authorList>
            <consortium name="The Broad Institute Genomics Platform"/>
            <consortium name="The Broad Institute Genome Sequencing Center for Infectious Disease"/>
            <person name="Wu L."/>
            <person name="Ma J."/>
        </authorList>
    </citation>
    <scope>NUCLEOTIDE SEQUENCE [LARGE SCALE GENOMIC DNA]</scope>
    <source>
        <strain evidence="3">NBRC 112299</strain>
    </source>
</reference>
<sequence length="69" mass="7523">MPSRLAGVDGCGLPELVAATRKVAREEGESREQSAREAAAWRVVPGKQQVHGHHHGGVEQEAHQDFEQN</sequence>
<comment type="caution">
    <text evidence="2">The sequence shown here is derived from an EMBL/GenBank/DDBJ whole genome shotgun (WGS) entry which is preliminary data.</text>
</comment>
<accession>A0ABQ6IG66</accession>
<dbReference type="Proteomes" id="UP001157125">
    <property type="component" value="Unassembled WGS sequence"/>
</dbReference>
<evidence type="ECO:0000313" key="2">
    <source>
        <dbReference type="EMBL" id="GMA36716.1"/>
    </source>
</evidence>
<protein>
    <submittedName>
        <fullName evidence="2">Uncharacterized protein</fullName>
    </submittedName>
</protein>
<gene>
    <name evidence="2" type="ORF">GCM10025876_29200</name>
</gene>
<proteinExistence type="predicted"/>
<evidence type="ECO:0000256" key="1">
    <source>
        <dbReference type="SAM" id="MobiDB-lite"/>
    </source>
</evidence>
<dbReference type="EMBL" id="BSUN01000001">
    <property type="protein sequence ID" value="GMA36716.1"/>
    <property type="molecule type" value="Genomic_DNA"/>
</dbReference>